<keyword evidence="3" id="KW-1185">Reference proteome</keyword>
<proteinExistence type="predicted"/>
<organism evidence="3 4">
    <name type="scientific">Nelumbo nucifera</name>
    <name type="common">Sacred lotus</name>
    <dbReference type="NCBI Taxonomy" id="4432"/>
    <lineage>
        <taxon>Eukaryota</taxon>
        <taxon>Viridiplantae</taxon>
        <taxon>Streptophyta</taxon>
        <taxon>Embryophyta</taxon>
        <taxon>Tracheophyta</taxon>
        <taxon>Spermatophyta</taxon>
        <taxon>Magnoliopsida</taxon>
        <taxon>Proteales</taxon>
        <taxon>Nelumbonaceae</taxon>
        <taxon>Nelumbo</taxon>
    </lineage>
</organism>
<dbReference type="InParanoid" id="A0A1U7ZSN9"/>
<feature type="domain" description="Retrotransposon gag" evidence="2">
    <location>
        <begin position="54"/>
        <end position="121"/>
    </location>
</feature>
<evidence type="ECO:0000313" key="3">
    <source>
        <dbReference type="Proteomes" id="UP000189703"/>
    </source>
</evidence>
<dbReference type="PANTHER" id="PTHR33223">
    <property type="entry name" value="CCHC-TYPE DOMAIN-CONTAINING PROTEIN"/>
    <property type="match status" value="1"/>
</dbReference>
<evidence type="ECO:0000259" key="2">
    <source>
        <dbReference type="Pfam" id="PF03732"/>
    </source>
</evidence>
<dbReference type="Pfam" id="PF03732">
    <property type="entry name" value="Retrotrans_gag"/>
    <property type="match status" value="1"/>
</dbReference>
<dbReference type="STRING" id="4432.A0A1U7ZSN9"/>
<dbReference type="PANTHER" id="PTHR33223:SF10">
    <property type="entry name" value="AMINOTRANSFERASE-LIKE PLANT MOBILE DOMAIN-CONTAINING PROTEIN"/>
    <property type="match status" value="1"/>
</dbReference>
<evidence type="ECO:0000256" key="1">
    <source>
        <dbReference type="SAM" id="MobiDB-lite"/>
    </source>
</evidence>
<sequence>MGTPKIISEPLPPHFKAPALEMYDKSTNPGDQLEGFRALMILYRYFDALMCRTFQATFRGAIRCWFSNLPPWSISSWEQFTNLFLAHFISNKQCQKSIVSLMSLKQEPSESLQSYIDHFKKEELEVRGLNPMVSMYSAINELHPGSTLKCSVAKTLPKIKLEFLKKAQKYITVEEASVGDNQERAGEHHNGPPEKKRKSGDQRHPDNNDGRDNKKPPAPALAYKDYMPLNSTCTQILIQIAEEKFMKWPTKQKRNPKRGNPTKWPKPLIFYINST</sequence>
<dbReference type="OrthoDB" id="1740536at2759"/>
<gene>
    <name evidence="4" type="primary">LOC104596940</name>
</gene>
<reference evidence="4" key="1">
    <citation type="submission" date="2025-08" db="UniProtKB">
        <authorList>
            <consortium name="RefSeq"/>
        </authorList>
    </citation>
    <scope>IDENTIFICATION</scope>
</reference>
<evidence type="ECO:0000313" key="4">
    <source>
        <dbReference type="RefSeq" id="XP_010256556.1"/>
    </source>
</evidence>
<dbReference type="AlphaFoldDB" id="A0A1U7ZSN9"/>
<feature type="compositionally biased region" description="Basic and acidic residues" evidence="1">
    <location>
        <begin position="181"/>
        <end position="215"/>
    </location>
</feature>
<dbReference type="GeneID" id="104596940"/>
<dbReference type="InterPro" id="IPR005162">
    <property type="entry name" value="Retrotrans_gag_dom"/>
</dbReference>
<name>A0A1U7ZSN9_NELNU</name>
<dbReference type="eggNOG" id="KOG0017">
    <property type="taxonomic scope" value="Eukaryota"/>
</dbReference>
<accession>A0A1U7ZSN9</accession>
<dbReference type="RefSeq" id="XP_010256556.1">
    <property type="nucleotide sequence ID" value="XM_010258254.1"/>
</dbReference>
<dbReference type="OMA" id="PWSISSW"/>
<feature type="region of interest" description="Disordered" evidence="1">
    <location>
        <begin position="178"/>
        <end position="222"/>
    </location>
</feature>
<dbReference type="Proteomes" id="UP000189703">
    <property type="component" value="Unplaced"/>
</dbReference>
<protein>
    <submittedName>
        <fullName evidence="4">Uncharacterized protein LOC104596940</fullName>
    </submittedName>
</protein>
<dbReference type="KEGG" id="nnu:104596940"/>